<keyword evidence="7" id="KW-1185">Reference proteome</keyword>
<accession>A0A8K1CTK7</accession>
<dbReference type="GO" id="GO:0050660">
    <property type="term" value="F:flavin adenine dinucleotide binding"/>
    <property type="evidence" value="ECO:0007669"/>
    <property type="project" value="TreeGrafter"/>
</dbReference>
<proteinExistence type="inferred from homology"/>
<dbReference type="PANTHER" id="PTHR43735">
    <property type="entry name" value="APOPTOSIS-INDUCING FACTOR 1"/>
    <property type="match status" value="1"/>
</dbReference>
<evidence type="ECO:0000313" key="6">
    <source>
        <dbReference type="EMBL" id="TMW68532.1"/>
    </source>
</evidence>
<keyword evidence="3" id="KW-0274">FAD</keyword>
<dbReference type="GO" id="GO:0004174">
    <property type="term" value="F:electron-transferring-flavoprotein dehydrogenase activity"/>
    <property type="evidence" value="ECO:0007669"/>
    <property type="project" value="TreeGrafter"/>
</dbReference>
<dbReference type="Pfam" id="PF07992">
    <property type="entry name" value="Pyr_redox_2"/>
    <property type="match status" value="1"/>
</dbReference>
<dbReference type="Gene3D" id="3.50.50.100">
    <property type="match status" value="1"/>
</dbReference>
<keyword evidence="2" id="KW-0285">Flavoprotein</keyword>
<evidence type="ECO:0000313" key="7">
    <source>
        <dbReference type="Proteomes" id="UP000794436"/>
    </source>
</evidence>
<dbReference type="InterPro" id="IPR023753">
    <property type="entry name" value="FAD/NAD-binding_dom"/>
</dbReference>
<evidence type="ECO:0000256" key="1">
    <source>
        <dbReference type="ARBA" id="ARBA00006442"/>
    </source>
</evidence>
<protein>
    <recommendedName>
        <fullName evidence="5">FAD/NAD(P)-binding domain-containing protein</fullName>
    </recommendedName>
</protein>
<dbReference type="AlphaFoldDB" id="A0A8K1CTK7"/>
<dbReference type="Proteomes" id="UP000794436">
    <property type="component" value="Unassembled WGS sequence"/>
</dbReference>
<gene>
    <name evidence="6" type="ORF">Poli38472_006000</name>
</gene>
<reference evidence="6" key="1">
    <citation type="submission" date="2019-03" db="EMBL/GenBank/DDBJ databases">
        <title>Long read genome sequence of the mycoparasitic Pythium oligandrum ATCC 38472 isolated from sugarbeet rhizosphere.</title>
        <authorList>
            <person name="Gaulin E."/>
        </authorList>
    </citation>
    <scope>NUCLEOTIDE SEQUENCE</scope>
    <source>
        <strain evidence="6">ATCC 38472_TT</strain>
    </source>
</reference>
<dbReference type="PANTHER" id="PTHR43735:SF3">
    <property type="entry name" value="FERROPTOSIS SUPPRESSOR PROTEIN 1"/>
    <property type="match status" value="1"/>
</dbReference>
<evidence type="ECO:0000256" key="4">
    <source>
        <dbReference type="ARBA" id="ARBA00023002"/>
    </source>
</evidence>
<evidence type="ECO:0000256" key="2">
    <source>
        <dbReference type="ARBA" id="ARBA00022630"/>
    </source>
</evidence>
<dbReference type="EMBL" id="SPLM01000002">
    <property type="protein sequence ID" value="TMW68532.1"/>
    <property type="molecule type" value="Genomic_DNA"/>
</dbReference>
<comment type="similarity">
    <text evidence="1">Belongs to the FAD-dependent oxidoreductase family.</text>
</comment>
<evidence type="ECO:0000259" key="5">
    <source>
        <dbReference type="Pfam" id="PF07992"/>
    </source>
</evidence>
<feature type="domain" description="FAD/NAD(P)-binding" evidence="5">
    <location>
        <begin position="3"/>
        <end position="312"/>
    </location>
</feature>
<dbReference type="PRINTS" id="PR00411">
    <property type="entry name" value="PNDRDTASEI"/>
</dbReference>
<name>A0A8K1CTK7_PYTOL</name>
<dbReference type="GO" id="GO:0005737">
    <property type="term" value="C:cytoplasm"/>
    <property type="evidence" value="ECO:0007669"/>
    <property type="project" value="TreeGrafter"/>
</dbReference>
<evidence type="ECO:0000256" key="3">
    <source>
        <dbReference type="ARBA" id="ARBA00022827"/>
    </source>
</evidence>
<dbReference type="InterPro" id="IPR036188">
    <property type="entry name" value="FAD/NAD-bd_sf"/>
</dbReference>
<dbReference type="SUPFAM" id="SSF51905">
    <property type="entry name" value="FAD/NAD(P)-binding domain"/>
    <property type="match status" value="1"/>
</dbReference>
<comment type="caution">
    <text evidence="6">The sequence shown here is derived from an EMBL/GenBank/DDBJ whole genome shotgun (WGS) entry which is preliminary data.</text>
</comment>
<organism evidence="6 7">
    <name type="scientific">Pythium oligandrum</name>
    <name type="common">Mycoparasitic fungus</name>
    <dbReference type="NCBI Taxonomy" id="41045"/>
    <lineage>
        <taxon>Eukaryota</taxon>
        <taxon>Sar</taxon>
        <taxon>Stramenopiles</taxon>
        <taxon>Oomycota</taxon>
        <taxon>Peronosporomycetes</taxon>
        <taxon>Pythiales</taxon>
        <taxon>Pythiaceae</taxon>
        <taxon>Pythium</taxon>
    </lineage>
</organism>
<keyword evidence="4" id="KW-0560">Oxidoreductase</keyword>
<dbReference type="OrthoDB" id="202203at2759"/>
<sequence length="392" mass="42813">MPRIVIIGAGPAGLNAAQTLAKTLKPSDNTEVVVLEKSKYFYYTIGAPRAYTEEKYTPNMFIPYDNAIPKEAASFVKIVRGVATSVSAKEIVYQAIGDDDKPQETSSTLTFDYLLIATGSSYTTPIKQDGSNYSRAHTEAQLKEVRDQIAKAQKILIIGGGSVGCEVAGDIAAHFPDKSVTIIDGSDRLVKANNVRDKFLSKLTESLQKLKVNIILGETLEERLTENRFEKRMLRTSKGREIESDIQLLCAGFSPVAELVQNFDGSLVDAKGAVRVNTYFQLDKPEYHHIFALGDVTNHSTPKMAYWAGEQAKHLVNELVGLIRKTQTSITKPFPEVTVEAMIVPLGPNGGVVQLPLFGGWVLGDWTARMIKSSDMMAARVWGTLGATAPAV</sequence>
<dbReference type="PRINTS" id="PR00368">
    <property type="entry name" value="FADPNR"/>
</dbReference>